<dbReference type="EMBL" id="JAPNOA010000039">
    <property type="protein sequence ID" value="MCY0966132.1"/>
    <property type="molecule type" value="Genomic_DNA"/>
</dbReference>
<accession>A0A9X3EEL0</accession>
<evidence type="ECO:0000313" key="2">
    <source>
        <dbReference type="Proteomes" id="UP001150830"/>
    </source>
</evidence>
<proteinExistence type="predicted"/>
<dbReference type="Gene3D" id="3.30.2000.10">
    <property type="entry name" value="Phage tail protein-like"/>
    <property type="match status" value="1"/>
</dbReference>
<comment type="caution">
    <text evidence="1">The sequence shown here is derived from an EMBL/GenBank/DDBJ whole genome shotgun (WGS) entry which is preliminary data.</text>
</comment>
<dbReference type="RefSeq" id="WP_283174343.1">
    <property type="nucleotide sequence ID" value="NZ_JAPNOA010000039.1"/>
</dbReference>
<dbReference type="InterPro" id="IPR056912">
    <property type="entry name" value="Phage_JBD30_tail_term-like"/>
</dbReference>
<dbReference type="Proteomes" id="UP001150830">
    <property type="component" value="Unassembled WGS sequence"/>
</dbReference>
<organism evidence="1 2">
    <name type="scientific">Parathalassolituus penaei</name>
    <dbReference type="NCBI Taxonomy" id="2997323"/>
    <lineage>
        <taxon>Bacteria</taxon>
        <taxon>Pseudomonadati</taxon>
        <taxon>Pseudomonadota</taxon>
        <taxon>Gammaproteobacteria</taxon>
        <taxon>Oceanospirillales</taxon>
        <taxon>Oceanospirillaceae</taxon>
        <taxon>Parathalassolituus</taxon>
    </lineage>
</organism>
<dbReference type="InterPro" id="IPR038042">
    <property type="entry name" value="Gp37-like"/>
</dbReference>
<name>A0A9X3EEL0_9GAMM</name>
<gene>
    <name evidence="1" type="ORF">OUO13_13140</name>
</gene>
<keyword evidence="2" id="KW-1185">Reference proteome</keyword>
<protein>
    <submittedName>
        <fullName evidence="1">Uncharacterized protein</fullName>
    </submittedName>
</protein>
<evidence type="ECO:0000313" key="1">
    <source>
        <dbReference type="EMBL" id="MCY0966132.1"/>
    </source>
</evidence>
<sequence>MFDHIETELVARLKSRLPAHVHVLTAADLAGATEASQPVPAVHLVYQNYRVLESRNDGRASRIQQTWLAVIAVRNVRNPRSGSAARSEAVELAAQVAPTLMGFKPDAAAKPLILVNAPQASYSAGHQYLPLAFAVETTLTASA</sequence>
<dbReference type="AlphaFoldDB" id="A0A9X3EEL0"/>
<reference evidence="1" key="1">
    <citation type="submission" date="2022-11" db="EMBL/GenBank/DDBJ databases">
        <title>Parathalassolutuus dongxingensis gen. nov., sp. nov., a novel member of family Oceanospirillaceae isolated from a coastal shrimp pond in Guangxi, China.</title>
        <authorList>
            <person name="Chen H."/>
        </authorList>
    </citation>
    <scope>NUCLEOTIDE SEQUENCE</scope>
    <source>
        <strain evidence="1">G-43</strain>
    </source>
</reference>
<dbReference type="Pfam" id="PF23840">
    <property type="entry name" value="Phage_tail_terminator"/>
    <property type="match status" value="1"/>
</dbReference>